<geneLocation type="plasmid" evidence="1 2">
    <name>pSCL4</name>
</geneLocation>
<reference evidence="1 2" key="1">
    <citation type="journal article" date="2010" name="Genome Biol. Evol.">
        <title>The sequence of a 1.8-mb bacterial linear plasmid reveals a rich evolutionary reservoir of secondary metabolic pathways.</title>
        <authorList>
            <person name="Medema M.H."/>
            <person name="Trefzer A."/>
            <person name="Kovalchuk A."/>
            <person name="van den Berg M."/>
            <person name="Mueller U."/>
            <person name="Heijne W."/>
            <person name="Wu L."/>
            <person name="Alam M.T."/>
            <person name="Ronning C.M."/>
            <person name="Nierman W.C."/>
            <person name="Bovenberg R.A.L."/>
            <person name="Breitling R."/>
            <person name="Takano E."/>
        </authorList>
    </citation>
    <scope>NUCLEOTIDE SEQUENCE [LARGE SCALE GENOMIC DNA]</scope>
    <source>
        <strain evidence="2">ATCC 27064 / DSM 738 / JCM 4710 / NBRC 13307 / NCIMB 12785 / NRRL 3585 / VKM Ac-602</strain>
        <plasmid evidence="1">pSCL4</plasmid>
    </source>
</reference>
<organism evidence="1 2">
    <name type="scientific">Streptomyces clavuligerus</name>
    <dbReference type="NCBI Taxonomy" id="1901"/>
    <lineage>
        <taxon>Bacteria</taxon>
        <taxon>Bacillati</taxon>
        <taxon>Actinomycetota</taxon>
        <taxon>Actinomycetes</taxon>
        <taxon>Kitasatosporales</taxon>
        <taxon>Streptomycetaceae</taxon>
        <taxon>Streptomyces</taxon>
    </lineage>
</organism>
<dbReference type="Proteomes" id="UP000002357">
    <property type="component" value="Plasmid pSCL4"/>
</dbReference>
<sequence>MSGGNPCRSYQEKERTMENHDLDLLARLHALPETDPVGVDGEAFANTCACVGLLTLLNSVCIGITC</sequence>
<protein>
    <submittedName>
        <fullName evidence="1">Uncharacterized protein</fullName>
    </submittedName>
</protein>
<keyword evidence="1" id="KW-0614">Plasmid</keyword>
<keyword evidence="2" id="KW-1185">Reference proteome</keyword>
<gene>
    <name evidence="1" type="ORF">SCLAV_p0641</name>
</gene>
<name>B5GTR2_STRCL</name>
<dbReference type="eggNOG" id="ENOG502ZK9V">
    <property type="taxonomic scope" value="Bacteria"/>
</dbReference>
<dbReference type="EMBL" id="CM000914">
    <property type="protein sequence ID" value="EFG04128.2"/>
    <property type="molecule type" value="Genomic_DNA"/>
</dbReference>
<dbReference type="NCBIfam" id="NF038147">
    <property type="entry name" value="lanti_IV_venA"/>
    <property type="match status" value="1"/>
</dbReference>
<evidence type="ECO:0000313" key="2">
    <source>
        <dbReference type="Proteomes" id="UP000002357"/>
    </source>
</evidence>
<evidence type="ECO:0000313" key="1">
    <source>
        <dbReference type="EMBL" id="EFG04128.2"/>
    </source>
</evidence>
<accession>B5GTR2</accession>
<proteinExistence type="predicted"/>
<dbReference type="AlphaFoldDB" id="B5GTR2"/>